<dbReference type="SUPFAM" id="SSF46689">
    <property type="entry name" value="Homeodomain-like"/>
    <property type="match status" value="1"/>
</dbReference>
<dbReference type="GO" id="GO:0003700">
    <property type="term" value="F:DNA-binding transcription factor activity"/>
    <property type="evidence" value="ECO:0007669"/>
    <property type="project" value="TreeGrafter"/>
</dbReference>
<dbReference type="KEGG" id="pfer:IRI77_12925"/>
<dbReference type="AlphaFoldDB" id="A0A7S7NW01"/>
<dbReference type="PANTHER" id="PTHR30055">
    <property type="entry name" value="HTH-TYPE TRANSCRIPTIONAL REGULATOR RUTR"/>
    <property type="match status" value="1"/>
</dbReference>
<dbReference type="Pfam" id="PF17918">
    <property type="entry name" value="TetR_C_15"/>
    <property type="match status" value="1"/>
</dbReference>
<feature type="DNA-binding region" description="H-T-H motif" evidence="2">
    <location>
        <begin position="47"/>
        <end position="66"/>
    </location>
</feature>
<keyword evidence="6" id="KW-1185">Reference proteome</keyword>
<reference evidence="5 6" key="1">
    <citation type="submission" date="2020-10" db="EMBL/GenBank/DDBJ databases">
        <title>Complete genome sequence of Paludibaculum fermentans P105T, a facultatively anaerobic acidobacterium capable of dissimilatory Fe(III) reduction.</title>
        <authorList>
            <person name="Dedysh S.N."/>
            <person name="Beletsky A.V."/>
            <person name="Kulichevskaya I.S."/>
            <person name="Mardanov A.V."/>
            <person name="Ravin N.V."/>
        </authorList>
    </citation>
    <scope>NUCLEOTIDE SEQUENCE [LARGE SCALE GENOMIC DNA]</scope>
    <source>
        <strain evidence="5 6">P105</strain>
    </source>
</reference>
<keyword evidence="1 2" id="KW-0238">DNA-binding</keyword>
<evidence type="ECO:0000256" key="3">
    <source>
        <dbReference type="SAM" id="MobiDB-lite"/>
    </source>
</evidence>
<proteinExistence type="predicted"/>
<evidence type="ECO:0000313" key="6">
    <source>
        <dbReference type="Proteomes" id="UP000593892"/>
    </source>
</evidence>
<evidence type="ECO:0000256" key="2">
    <source>
        <dbReference type="PROSITE-ProRule" id="PRU00335"/>
    </source>
</evidence>
<sequence>MSGPISNDPPAVQVRRRPVQERSTDTVNHILSSASALLTKVPLEEITTSRIAAEAGISIGGLYRFFPDKQTILDAIAVRHMDDFRSSLVGAVAKSVLSDGPGFLNRVIDAYIAYLDAHPDFRTLALGRHISAVTRQVQAGPDAGPASLVKWFIMWRLGVKEPALLDLKLRIAIEAGERLIGYAYEQPTQEERAAVLSELKGLLAAYLF</sequence>
<dbReference type="InterPro" id="IPR041669">
    <property type="entry name" value="TetR_C_15"/>
</dbReference>
<accession>A0A7S7NW01</accession>
<dbReference type="InterPro" id="IPR050109">
    <property type="entry name" value="HTH-type_TetR-like_transc_reg"/>
</dbReference>
<organism evidence="5 6">
    <name type="scientific">Paludibaculum fermentans</name>
    <dbReference type="NCBI Taxonomy" id="1473598"/>
    <lineage>
        <taxon>Bacteria</taxon>
        <taxon>Pseudomonadati</taxon>
        <taxon>Acidobacteriota</taxon>
        <taxon>Terriglobia</taxon>
        <taxon>Bryobacterales</taxon>
        <taxon>Bryobacteraceae</taxon>
        <taxon>Paludibaculum</taxon>
    </lineage>
</organism>
<dbReference type="Gene3D" id="1.10.357.10">
    <property type="entry name" value="Tetracycline Repressor, domain 2"/>
    <property type="match status" value="1"/>
</dbReference>
<dbReference type="PROSITE" id="PS50977">
    <property type="entry name" value="HTH_TETR_2"/>
    <property type="match status" value="1"/>
</dbReference>
<dbReference type="RefSeq" id="WP_194452464.1">
    <property type="nucleotide sequence ID" value="NZ_CP063849.1"/>
</dbReference>
<evidence type="ECO:0000313" key="5">
    <source>
        <dbReference type="EMBL" id="QOY90807.1"/>
    </source>
</evidence>
<evidence type="ECO:0000256" key="1">
    <source>
        <dbReference type="ARBA" id="ARBA00023125"/>
    </source>
</evidence>
<dbReference type="PANTHER" id="PTHR30055:SF226">
    <property type="entry name" value="HTH-TYPE TRANSCRIPTIONAL REGULATOR PKSA"/>
    <property type="match status" value="1"/>
</dbReference>
<dbReference type="GO" id="GO:0000976">
    <property type="term" value="F:transcription cis-regulatory region binding"/>
    <property type="evidence" value="ECO:0007669"/>
    <property type="project" value="TreeGrafter"/>
</dbReference>
<dbReference type="InterPro" id="IPR009057">
    <property type="entry name" value="Homeodomain-like_sf"/>
</dbReference>
<dbReference type="EMBL" id="CP063849">
    <property type="protein sequence ID" value="QOY90807.1"/>
    <property type="molecule type" value="Genomic_DNA"/>
</dbReference>
<gene>
    <name evidence="5" type="ORF">IRI77_12925</name>
</gene>
<protein>
    <submittedName>
        <fullName evidence="5">TetR/AcrR family transcriptional regulator</fullName>
    </submittedName>
</protein>
<feature type="region of interest" description="Disordered" evidence="3">
    <location>
        <begin position="1"/>
        <end position="20"/>
    </location>
</feature>
<dbReference type="InterPro" id="IPR001647">
    <property type="entry name" value="HTH_TetR"/>
</dbReference>
<name>A0A7S7NW01_PALFE</name>
<feature type="domain" description="HTH tetR-type" evidence="4">
    <location>
        <begin position="24"/>
        <end position="84"/>
    </location>
</feature>
<evidence type="ECO:0000259" key="4">
    <source>
        <dbReference type="PROSITE" id="PS50977"/>
    </source>
</evidence>
<dbReference type="Proteomes" id="UP000593892">
    <property type="component" value="Chromosome"/>
</dbReference>
<dbReference type="Pfam" id="PF00440">
    <property type="entry name" value="TetR_N"/>
    <property type="match status" value="1"/>
</dbReference>